<accession>A0A5C8NPF4</accession>
<comment type="caution">
    <text evidence="1">The sequence shown here is derived from an EMBL/GenBank/DDBJ whole genome shotgun (WGS) entry which is preliminary data.</text>
</comment>
<protein>
    <submittedName>
        <fullName evidence="1">Methyltransferase type 12</fullName>
    </submittedName>
</protein>
<evidence type="ECO:0000313" key="1">
    <source>
        <dbReference type="EMBL" id="TXL63599.1"/>
    </source>
</evidence>
<dbReference type="CDD" id="cd02440">
    <property type="entry name" value="AdoMet_MTases"/>
    <property type="match status" value="1"/>
</dbReference>
<gene>
    <name evidence="1" type="ORF">FHP08_16945</name>
</gene>
<name>A0A5C8NPF4_9BURK</name>
<dbReference type="EMBL" id="VDUY01000008">
    <property type="protein sequence ID" value="TXL63599.1"/>
    <property type="molecule type" value="Genomic_DNA"/>
</dbReference>
<reference evidence="1 2" key="1">
    <citation type="submission" date="2019-06" db="EMBL/GenBank/DDBJ databases">
        <title>Quisquiliibacterium sp. nov., isolated from a maize field.</title>
        <authorList>
            <person name="Lin S.-Y."/>
            <person name="Tsai C.-F."/>
            <person name="Young C.-C."/>
        </authorList>
    </citation>
    <scope>NUCLEOTIDE SEQUENCE [LARGE SCALE GENOMIC DNA]</scope>
    <source>
        <strain evidence="1 2">CC-CFT501</strain>
    </source>
</reference>
<keyword evidence="1" id="KW-0808">Transferase</keyword>
<dbReference type="AlphaFoldDB" id="A0A5C8NPF4"/>
<dbReference type="GO" id="GO:0008168">
    <property type="term" value="F:methyltransferase activity"/>
    <property type="evidence" value="ECO:0007669"/>
    <property type="project" value="UniProtKB-KW"/>
</dbReference>
<sequence>MIQSDHAVRPQRDEKLTFLQGFLREPKGVGSVIPSSRFMERRLVEVAGLATADSVVELGPGTGGTTRAFLKAMPAGSALMAIELDGLFADHVRSAIHDPRLVVHQGSAEDIVETLAAYRQKSPQAVISGIPFSTMPADLGLRIVEGVGAALAPGGCFVAYQFRDVVARHARQVFGAAEYERMEFLNIPPMHVWRWRKKGG</sequence>
<evidence type="ECO:0000313" key="2">
    <source>
        <dbReference type="Proteomes" id="UP000321548"/>
    </source>
</evidence>
<dbReference type="GO" id="GO:0032259">
    <property type="term" value="P:methylation"/>
    <property type="evidence" value="ECO:0007669"/>
    <property type="project" value="UniProtKB-KW"/>
</dbReference>
<organism evidence="1 2">
    <name type="scientific">Zeimonas arvi</name>
    <dbReference type="NCBI Taxonomy" id="2498847"/>
    <lineage>
        <taxon>Bacteria</taxon>
        <taxon>Pseudomonadati</taxon>
        <taxon>Pseudomonadota</taxon>
        <taxon>Betaproteobacteria</taxon>
        <taxon>Burkholderiales</taxon>
        <taxon>Burkholderiaceae</taxon>
        <taxon>Zeimonas</taxon>
    </lineage>
</organism>
<dbReference type="InterPro" id="IPR029063">
    <property type="entry name" value="SAM-dependent_MTases_sf"/>
</dbReference>
<proteinExistence type="predicted"/>
<keyword evidence="1" id="KW-0489">Methyltransferase</keyword>
<dbReference type="Proteomes" id="UP000321548">
    <property type="component" value="Unassembled WGS sequence"/>
</dbReference>
<dbReference type="Gene3D" id="3.40.50.150">
    <property type="entry name" value="Vaccinia Virus protein VP39"/>
    <property type="match status" value="1"/>
</dbReference>
<dbReference type="SUPFAM" id="SSF53335">
    <property type="entry name" value="S-adenosyl-L-methionine-dependent methyltransferases"/>
    <property type="match status" value="1"/>
</dbReference>
<keyword evidence="2" id="KW-1185">Reference proteome</keyword>
<dbReference type="OrthoDB" id="9805585at2"/>